<dbReference type="RefSeq" id="WP_163062671.1">
    <property type="nucleotide sequence ID" value="NZ_JAAGLI010001003.1"/>
</dbReference>
<evidence type="ECO:0000256" key="1">
    <source>
        <dbReference type="SAM" id="Phobius"/>
    </source>
</evidence>
<comment type="caution">
    <text evidence="2">The sequence shown here is derived from an EMBL/GenBank/DDBJ whole genome shotgun (WGS) entry which is preliminary data.</text>
</comment>
<dbReference type="InterPro" id="IPR045713">
    <property type="entry name" value="DUF6069"/>
</dbReference>
<protein>
    <submittedName>
        <fullName evidence="2">Uncharacterized protein</fullName>
    </submittedName>
</protein>
<reference evidence="2 3" key="1">
    <citation type="submission" date="2020-01" db="EMBL/GenBank/DDBJ databases">
        <title>Insect and environment-associated Actinomycetes.</title>
        <authorList>
            <person name="Currrie C."/>
            <person name="Chevrette M."/>
            <person name="Carlson C."/>
            <person name="Stubbendieck R."/>
            <person name="Wendt-Pienkowski E."/>
        </authorList>
    </citation>
    <scope>NUCLEOTIDE SEQUENCE [LARGE SCALE GENOMIC DNA]</scope>
    <source>
        <strain evidence="2 3">SID10258</strain>
    </source>
</reference>
<dbReference type="Proteomes" id="UP000475532">
    <property type="component" value="Unassembled WGS sequence"/>
</dbReference>
<keyword evidence="1" id="KW-0812">Transmembrane</keyword>
<evidence type="ECO:0000313" key="2">
    <source>
        <dbReference type="EMBL" id="NEA28162.1"/>
    </source>
</evidence>
<name>A0A6L9QT95_9ACTN</name>
<dbReference type="Pfam" id="PF19545">
    <property type="entry name" value="DUF6069"/>
    <property type="match status" value="1"/>
</dbReference>
<organism evidence="2 3">
    <name type="scientific">Actinomadura bangladeshensis</name>
    <dbReference type="NCBI Taxonomy" id="453573"/>
    <lineage>
        <taxon>Bacteria</taxon>
        <taxon>Bacillati</taxon>
        <taxon>Actinomycetota</taxon>
        <taxon>Actinomycetes</taxon>
        <taxon>Streptosporangiales</taxon>
        <taxon>Thermomonosporaceae</taxon>
        <taxon>Actinomadura</taxon>
    </lineage>
</organism>
<feature type="transmembrane region" description="Helical" evidence="1">
    <location>
        <begin position="90"/>
        <end position="109"/>
    </location>
</feature>
<sequence length="140" mass="14296">MSGTPLTRPTPTRRTRIRRAATVAATILAALALWTLTVPVAGLAPSAETGGRPQPIGAAAVVTATLAAGLAAWALLALLERTTARPRRTWTITALAVLALSLTGPLSSATDTESLLVLTALHLLVGAVLIPGLASSARHR</sequence>
<feature type="transmembrane region" description="Helical" evidence="1">
    <location>
        <begin position="115"/>
        <end position="134"/>
    </location>
</feature>
<gene>
    <name evidence="2" type="ORF">G3I70_37535</name>
</gene>
<accession>A0A6L9QT95</accession>
<keyword evidence="1" id="KW-0472">Membrane</keyword>
<keyword evidence="1" id="KW-1133">Transmembrane helix</keyword>
<evidence type="ECO:0000313" key="3">
    <source>
        <dbReference type="Proteomes" id="UP000475532"/>
    </source>
</evidence>
<dbReference type="AlphaFoldDB" id="A0A6L9QT95"/>
<dbReference type="EMBL" id="JAAGLI010001003">
    <property type="protein sequence ID" value="NEA28162.1"/>
    <property type="molecule type" value="Genomic_DNA"/>
</dbReference>
<proteinExistence type="predicted"/>
<feature type="transmembrane region" description="Helical" evidence="1">
    <location>
        <begin position="56"/>
        <end position="78"/>
    </location>
</feature>